<dbReference type="Pfam" id="PF00096">
    <property type="entry name" value="zf-C2H2"/>
    <property type="match status" value="4"/>
</dbReference>
<dbReference type="SUPFAM" id="SSF57667">
    <property type="entry name" value="beta-beta-alpha zinc fingers"/>
    <property type="match status" value="4"/>
</dbReference>
<comment type="similarity">
    <text evidence="11">Belongs to the snail C2H2-type zinc-finger protein family.</text>
</comment>
<sequence length="352" mass="39040">MGKVVAQMTGILVLTNSHGIASQVAMGFTKAQATEAAPTNTVRPLVPQLASFPPSLRESQKQETMELFSCDLCSFSSIYADDLKKHVRTHSGKEELLCLVCQHAFSDVDSLRQHSSTHAGERKYTCNLCPYAAVSSNNLARHKLTHTGERNFACSLCTYVCTPMDSLRRHVNRVHLGILFIANSHDITLQMATGFTEVQATEAASTNIGRPLAPRLAPRPPGVTASQKQKTAKLYSCDLCSFTSIYAKNTRNHVRTHSGKEEGLLCLVCLRTFPDTHSLKRHGLTHTGEKKYKCSLCPYATISSTFLQRHVRTHTGEKNFVCGVCACVFARMDTLKRHINKVHLGNKPRRRK</sequence>
<proteinExistence type="inferred from homology"/>
<dbReference type="PANTHER" id="PTHR24388:SF54">
    <property type="entry name" value="PROTEIN ESCARGOT"/>
    <property type="match status" value="1"/>
</dbReference>
<evidence type="ECO:0000256" key="4">
    <source>
        <dbReference type="ARBA" id="ARBA00022737"/>
    </source>
</evidence>
<dbReference type="GO" id="GO:0008270">
    <property type="term" value="F:zinc ion binding"/>
    <property type="evidence" value="ECO:0007669"/>
    <property type="project" value="UniProtKB-KW"/>
</dbReference>
<dbReference type="Gene3D" id="3.30.160.60">
    <property type="entry name" value="Classic Zinc Finger"/>
    <property type="match status" value="6"/>
</dbReference>
<reference evidence="14" key="2">
    <citation type="submission" date="2021-09" db="EMBL/GenBank/DDBJ databases">
        <authorList>
            <person name="Jia N."/>
            <person name="Wang J."/>
            <person name="Shi W."/>
            <person name="Du L."/>
            <person name="Sun Y."/>
            <person name="Zhan W."/>
            <person name="Jiang J."/>
            <person name="Wang Q."/>
            <person name="Zhang B."/>
            <person name="Ji P."/>
            <person name="Sakyi L.B."/>
            <person name="Cui X."/>
            <person name="Yuan T."/>
            <person name="Jiang B."/>
            <person name="Yang W."/>
            <person name="Lam T.T.-Y."/>
            <person name="Chang Q."/>
            <person name="Ding S."/>
            <person name="Wang X."/>
            <person name="Zhu J."/>
            <person name="Ruan X."/>
            <person name="Zhao L."/>
            <person name="Wei J."/>
            <person name="Que T."/>
            <person name="Du C."/>
            <person name="Cheng J."/>
            <person name="Dai P."/>
            <person name="Han X."/>
            <person name="Huang E."/>
            <person name="Gao Y."/>
            <person name="Liu J."/>
            <person name="Shao H."/>
            <person name="Ye R."/>
            <person name="Li L."/>
            <person name="Wei W."/>
            <person name="Wang X."/>
            <person name="Wang C."/>
            <person name="Huo Q."/>
            <person name="Li W."/>
            <person name="Guo W."/>
            <person name="Chen H."/>
            <person name="Chen S."/>
            <person name="Zhou L."/>
            <person name="Zhou L."/>
            <person name="Ni X."/>
            <person name="Tian J."/>
            <person name="Zhou Y."/>
            <person name="Sheng Y."/>
            <person name="Liu T."/>
            <person name="Pan Y."/>
            <person name="Xia L."/>
            <person name="Li J."/>
            <person name="Zhao F."/>
            <person name="Cao W."/>
        </authorList>
    </citation>
    <scope>NUCLEOTIDE SEQUENCE</scope>
    <source>
        <strain evidence="14">Rsan-2018</strain>
        <tissue evidence="14">Larvae</tissue>
    </source>
</reference>
<keyword evidence="8" id="KW-0238">DNA-binding</keyword>
<feature type="domain" description="C2H2-type" evidence="13">
    <location>
        <begin position="96"/>
        <end position="123"/>
    </location>
</feature>
<evidence type="ECO:0000256" key="8">
    <source>
        <dbReference type="ARBA" id="ARBA00023125"/>
    </source>
</evidence>
<dbReference type="InterPro" id="IPR050527">
    <property type="entry name" value="Snail/Krueppel_Znf"/>
</dbReference>
<dbReference type="FunFam" id="3.30.160.60:FF:001370">
    <property type="entry name" value="Zinc finger protein"/>
    <property type="match status" value="2"/>
</dbReference>
<feature type="domain" description="C2H2-type" evidence="13">
    <location>
        <begin position="124"/>
        <end position="151"/>
    </location>
</feature>
<keyword evidence="10" id="KW-0539">Nucleus</keyword>
<feature type="domain" description="C2H2-type" evidence="13">
    <location>
        <begin position="292"/>
        <end position="319"/>
    </location>
</feature>
<dbReference type="InterPro" id="IPR036236">
    <property type="entry name" value="Znf_C2H2_sf"/>
</dbReference>
<evidence type="ECO:0000256" key="7">
    <source>
        <dbReference type="ARBA" id="ARBA00023015"/>
    </source>
</evidence>
<keyword evidence="15" id="KW-1185">Reference proteome</keyword>
<name>A0A9D4Q930_RHISA</name>
<evidence type="ECO:0000256" key="5">
    <source>
        <dbReference type="ARBA" id="ARBA00022771"/>
    </source>
</evidence>
<evidence type="ECO:0000256" key="3">
    <source>
        <dbReference type="ARBA" id="ARBA00022723"/>
    </source>
</evidence>
<dbReference type="Proteomes" id="UP000821837">
    <property type="component" value="Chromosome 11"/>
</dbReference>
<dbReference type="EMBL" id="JABSTV010001247">
    <property type="protein sequence ID" value="KAH7971651.1"/>
    <property type="molecule type" value="Genomic_DNA"/>
</dbReference>
<keyword evidence="6" id="KW-0862">Zinc</keyword>
<comment type="similarity">
    <text evidence="2">Belongs to the krueppel C2H2-type zinc-finger protein family.</text>
</comment>
<evidence type="ECO:0000256" key="11">
    <source>
        <dbReference type="ARBA" id="ARBA00037948"/>
    </source>
</evidence>
<evidence type="ECO:0000313" key="14">
    <source>
        <dbReference type="EMBL" id="KAH7971651.1"/>
    </source>
</evidence>
<evidence type="ECO:0000256" key="10">
    <source>
        <dbReference type="ARBA" id="ARBA00023242"/>
    </source>
</evidence>
<evidence type="ECO:0000256" key="6">
    <source>
        <dbReference type="ARBA" id="ARBA00022833"/>
    </source>
</evidence>
<keyword evidence="4" id="KW-0677">Repeat</keyword>
<comment type="subcellular location">
    <subcellularLocation>
        <location evidence="1">Nucleus</location>
    </subcellularLocation>
</comment>
<protein>
    <recommendedName>
        <fullName evidence="13">C2H2-type domain-containing protein</fullName>
    </recommendedName>
</protein>
<dbReference type="PROSITE" id="PS50157">
    <property type="entry name" value="ZINC_FINGER_C2H2_2"/>
    <property type="match status" value="7"/>
</dbReference>
<dbReference type="GO" id="GO:0000981">
    <property type="term" value="F:DNA-binding transcription factor activity, RNA polymerase II-specific"/>
    <property type="evidence" value="ECO:0007669"/>
    <property type="project" value="TreeGrafter"/>
</dbReference>
<organism evidence="14 15">
    <name type="scientific">Rhipicephalus sanguineus</name>
    <name type="common">Brown dog tick</name>
    <name type="synonym">Ixodes sanguineus</name>
    <dbReference type="NCBI Taxonomy" id="34632"/>
    <lineage>
        <taxon>Eukaryota</taxon>
        <taxon>Metazoa</taxon>
        <taxon>Ecdysozoa</taxon>
        <taxon>Arthropoda</taxon>
        <taxon>Chelicerata</taxon>
        <taxon>Arachnida</taxon>
        <taxon>Acari</taxon>
        <taxon>Parasitiformes</taxon>
        <taxon>Ixodida</taxon>
        <taxon>Ixodoidea</taxon>
        <taxon>Ixodidae</taxon>
        <taxon>Rhipicephalinae</taxon>
        <taxon>Rhipicephalus</taxon>
        <taxon>Rhipicephalus</taxon>
    </lineage>
</organism>
<keyword evidence="7" id="KW-0805">Transcription regulation</keyword>
<keyword evidence="5 12" id="KW-0863">Zinc-finger</keyword>
<dbReference type="SMART" id="SM00355">
    <property type="entry name" value="ZnF_C2H2"/>
    <property type="match status" value="8"/>
</dbReference>
<feature type="domain" description="C2H2-type" evidence="13">
    <location>
        <begin position="264"/>
        <end position="291"/>
    </location>
</feature>
<dbReference type="AlphaFoldDB" id="A0A9D4Q930"/>
<feature type="domain" description="C2H2-type" evidence="13">
    <location>
        <begin position="235"/>
        <end position="262"/>
    </location>
</feature>
<accession>A0A9D4Q930</accession>
<evidence type="ECO:0000256" key="12">
    <source>
        <dbReference type="PROSITE-ProRule" id="PRU00042"/>
    </source>
</evidence>
<dbReference type="VEuPathDB" id="VectorBase:RSAN_035627"/>
<dbReference type="GO" id="GO:0005634">
    <property type="term" value="C:nucleus"/>
    <property type="evidence" value="ECO:0007669"/>
    <property type="project" value="UniProtKB-SubCell"/>
</dbReference>
<feature type="domain" description="C2H2-type" evidence="13">
    <location>
        <begin position="68"/>
        <end position="95"/>
    </location>
</feature>
<evidence type="ECO:0000256" key="1">
    <source>
        <dbReference type="ARBA" id="ARBA00004123"/>
    </source>
</evidence>
<comment type="caution">
    <text evidence="14">The sequence shown here is derived from an EMBL/GenBank/DDBJ whole genome shotgun (WGS) entry which is preliminary data.</text>
</comment>
<dbReference type="InterPro" id="IPR013087">
    <property type="entry name" value="Znf_C2H2_type"/>
</dbReference>
<dbReference type="PROSITE" id="PS00028">
    <property type="entry name" value="ZINC_FINGER_C2H2_1"/>
    <property type="match status" value="4"/>
</dbReference>
<feature type="domain" description="C2H2-type" evidence="13">
    <location>
        <begin position="320"/>
        <end position="348"/>
    </location>
</feature>
<reference evidence="14" key="1">
    <citation type="journal article" date="2020" name="Cell">
        <title>Large-Scale Comparative Analyses of Tick Genomes Elucidate Their Genetic Diversity and Vector Capacities.</title>
        <authorList>
            <consortium name="Tick Genome and Microbiome Consortium (TIGMIC)"/>
            <person name="Jia N."/>
            <person name="Wang J."/>
            <person name="Shi W."/>
            <person name="Du L."/>
            <person name="Sun Y."/>
            <person name="Zhan W."/>
            <person name="Jiang J.F."/>
            <person name="Wang Q."/>
            <person name="Zhang B."/>
            <person name="Ji P."/>
            <person name="Bell-Sakyi L."/>
            <person name="Cui X.M."/>
            <person name="Yuan T.T."/>
            <person name="Jiang B.G."/>
            <person name="Yang W.F."/>
            <person name="Lam T.T."/>
            <person name="Chang Q.C."/>
            <person name="Ding S.J."/>
            <person name="Wang X.J."/>
            <person name="Zhu J.G."/>
            <person name="Ruan X.D."/>
            <person name="Zhao L."/>
            <person name="Wei J.T."/>
            <person name="Ye R.Z."/>
            <person name="Que T.C."/>
            <person name="Du C.H."/>
            <person name="Zhou Y.H."/>
            <person name="Cheng J.X."/>
            <person name="Dai P.F."/>
            <person name="Guo W.B."/>
            <person name="Han X.H."/>
            <person name="Huang E.J."/>
            <person name="Li L.F."/>
            <person name="Wei W."/>
            <person name="Gao Y.C."/>
            <person name="Liu J.Z."/>
            <person name="Shao H.Z."/>
            <person name="Wang X."/>
            <person name="Wang C.C."/>
            <person name="Yang T.C."/>
            <person name="Huo Q.B."/>
            <person name="Li W."/>
            <person name="Chen H.Y."/>
            <person name="Chen S.E."/>
            <person name="Zhou L.G."/>
            <person name="Ni X.B."/>
            <person name="Tian J.H."/>
            <person name="Sheng Y."/>
            <person name="Liu T."/>
            <person name="Pan Y.S."/>
            <person name="Xia L.Y."/>
            <person name="Li J."/>
            <person name="Zhao F."/>
            <person name="Cao W.C."/>
        </authorList>
    </citation>
    <scope>NUCLEOTIDE SEQUENCE</scope>
    <source>
        <strain evidence="14">Rsan-2018</strain>
    </source>
</reference>
<gene>
    <name evidence="14" type="ORF">HPB52_001149</name>
</gene>
<evidence type="ECO:0000259" key="13">
    <source>
        <dbReference type="PROSITE" id="PS50157"/>
    </source>
</evidence>
<keyword evidence="3" id="KW-0479">Metal-binding</keyword>
<dbReference type="PANTHER" id="PTHR24388">
    <property type="entry name" value="ZINC FINGER PROTEIN"/>
    <property type="match status" value="1"/>
</dbReference>
<evidence type="ECO:0000256" key="2">
    <source>
        <dbReference type="ARBA" id="ARBA00006991"/>
    </source>
</evidence>
<keyword evidence="9" id="KW-0804">Transcription</keyword>
<dbReference type="GO" id="GO:0000978">
    <property type="term" value="F:RNA polymerase II cis-regulatory region sequence-specific DNA binding"/>
    <property type="evidence" value="ECO:0007669"/>
    <property type="project" value="TreeGrafter"/>
</dbReference>
<evidence type="ECO:0000256" key="9">
    <source>
        <dbReference type="ARBA" id="ARBA00023163"/>
    </source>
</evidence>
<dbReference type="FunFam" id="3.30.160.60:FF:002343">
    <property type="entry name" value="Zinc finger protein 33A"/>
    <property type="match status" value="1"/>
</dbReference>
<evidence type="ECO:0000313" key="15">
    <source>
        <dbReference type="Proteomes" id="UP000821837"/>
    </source>
</evidence>